<evidence type="ECO:0000256" key="5">
    <source>
        <dbReference type="PROSITE-ProRule" id="PRU00433"/>
    </source>
</evidence>
<dbReference type="Gene3D" id="2.60.120.200">
    <property type="match status" value="2"/>
</dbReference>
<dbReference type="Pfam" id="PF13385">
    <property type="entry name" value="Laminin_G_3"/>
    <property type="match status" value="2"/>
</dbReference>
<dbReference type="RefSeq" id="WP_377088018.1">
    <property type="nucleotide sequence ID" value="NZ_JBHSJL010000014.1"/>
</dbReference>
<feature type="signal peptide" evidence="6">
    <location>
        <begin position="1"/>
        <end position="20"/>
    </location>
</feature>
<evidence type="ECO:0000313" key="9">
    <source>
        <dbReference type="EMBL" id="MFD2160502.1"/>
    </source>
</evidence>
<evidence type="ECO:0000256" key="4">
    <source>
        <dbReference type="ARBA" id="ARBA00023004"/>
    </source>
</evidence>
<sequence length="1734" mass="186181">MKRTLSILSGSIAAALSLAAQTEPNPGPGVGNLTYTDAELMQEISRISPYDDGPLSGTSYPYGYNLAHMVNGYLATVFAQDGGGVRGDIRGGIQFYDVSNPRAPRHVKTIWDPSNTTSAMREIHAICVAEVEDKKLLLLPSHKGIQIWDVTDINAVSRVSLYEFLGGGDYTNTPWQLHWQHPYVYVAAGGNGLHIIDVSDIENPTHATRPDAAPNPIPNGQLGGFSIGPIWAWGNRLLVTSMETSSGFSTLDISDPLNPSLLDTLSSIPERYYAPGFDGKTISFATRASSARTAIYSIDDEGQILLESHANTPVVGSQLYTSSQDEFVYLGCQAEIVKLDISDPKNPTIAARGGLNNVSNPDFGQAVPFGNVLFVGNDHGTGTGFIPSQKDPDTRAPEVIATSPANGQTNLATTSRIGIAFSDNIELESLNTSNISVQPLDDQGQLATAIDGTFSLQFGIVNFTPASPLTLDTTYLVTLRAGGVNDWAGNALANDLIFAFRTGNSSTPTNPEDTLGLQHSFNFNGNTLDSVATLNGTLTNGATLNAGKLSLDGNDDYLALPDALSELQSTSSLSFHLTTTSTGANNSWQSPGVTGVEVVGSGNDIFWGWLNPSGHLCISVGDQNPLTTSFPINDGILRHFTLTRDASTGDVQIFINGQLNASANKTSGDIGTAFSSIGRIEDTGSTPENLQGSLDNVRVFNYVLTPTQVLDNFYQSQASSPLHQWLLSGDLNDSISGLHASATGTPTYTASALTLNGSTDQLLLADSPITNDWTLSLFVTPHTYNASTQKLFSDTSNSLLLNHPDNPQKLGIETSNGTQFWNYTCPPNQSTHLVFSRQGNTTQLYANGIHQGALSVGIDLPRDTIGARAHATLDDIQIFDSHFTQNAVQQLRDQLTLQSPQVDSTTLGSPSQFSTQASSAVGEVLYTWDFGDGTQTQASTSASTTHTYSSPGHYTISVHATDGVRTLTSTITTTIARPTTSTPPTRSNTLTFHPDNQQVYCVNIDNNSITAMQGTFPFIKLWEAPTGKHPRSIAVDASGLLWVANKEDATLTVHDPSSGTLLHTHTLPYASRPHSFLIAPDKSFGYLSLEALGQVAKINLSTGAIVATTPVGPMPRGLAMTHDNTRLFVTRFISPDAAAQITELDPSSMTLTRQFLLPADSTSIDDSFQARGVPNYLPSLTVSPDGTQVWIPSKKDNIFGGTHRDGTPLDFQTSIRPIASTLDINTNTLNGSQSIDFNDVGMPSDIEFSQDGGYAFVTLEASNQIEIRDSFTGNRRGGVDNSGLAPRSLISSPDGSHLFVHHFMSRDVKVYDISEIQSKVGFNMPVVGVAKTVSNETLTPTVLKGKQLFYNAGDARMAKDAYISCAACHDDGGHDGRTWDFTQRGEGLRNTTTLRGRSGTGHGRVHWTGNFDEIQDFEHDIRNNFGGTGFIDDSLFNTGTRNTPLGDPKAGLDPDLDALAAYVNSLTNIPPSPHRNQDGSMTHDAIKGKEVFTSLRCYTCHDSAAFTDSPDLKLHNVGTALPSSGQRLGAPLTGFDTPTLKGIWNTAPYLHDGSAATLDDLLTTRNPSDQHGAISTLTPTQRSQLIAYLQQLDASSEQANAYDRWKHDQFTLDQVLAGSVSHTTSDSDQDGLNNFTEYFFGSNPNNATTTNITAITPQADGSVTLTFSLNIDALTLADYQVETSTDLLSWTPTTLTTLNQQDHNGTRTLSLQAKAPNSNTPHTFYRLTIIPKNQ</sequence>
<dbReference type="InterPro" id="IPR022409">
    <property type="entry name" value="PKD/Chitinase_dom"/>
</dbReference>
<name>A0ABW4ZF77_9BACT</name>
<dbReference type="InterPro" id="IPR000601">
    <property type="entry name" value="PKD_dom"/>
</dbReference>
<evidence type="ECO:0000256" key="2">
    <source>
        <dbReference type="ARBA" id="ARBA00022723"/>
    </source>
</evidence>
<keyword evidence="2 5" id="KW-0479">Metal-binding</keyword>
<dbReference type="Gene3D" id="2.130.10.10">
    <property type="entry name" value="YVTN repeat-like/Quinoprotein amine dehydrogenase"/>
    <property type="match status" value="2"/>
</dbReference>
<dbReference type="SUPFAM" id="SSF50974">
    <property type="entry name" value="Nitrous oxide reductase, N-terminal domain"/>
    <property type="match status" value="1"/>
</dbReference>
<keyword evidence="10" id="KW-1185">Reference proteome</keyword>
<organism evidence="9 10">
    <name type="scientific">Rubritalea tangerina</name>
    <dbReference type="NCBI Taxonomy" id="430798"/>
    <lineage>
        <taxon>Bacteria</taxon>
        <taxon>Pseudomonadati</taxon>
        <taxon>Verrucomicrobiota</taxon>
        <taxon>Verrucomicrobiia</taxon>
        <taxon>Verrucomicrobiales</taxon>
        <taxon>Rubritaleaceae</taxon>
        <taxon>Rubritalea</taxon>
    </lineage>
</organism>
<protein>
    <submittedName>
        <fullName evidence="9">LamG-like jellyroll fold domain-containing protein</fullName>
    </submittedName>
</protein>
<dbReference type="InterPro" id="IPR032812">
    <property type="entry name" value="SbsA_Ig"/>
</dbReference>
<gene>
    <name evidence="9" type="ORF">ACFSW8_16475</name>
</gene>
<keyword evidence="3 6" id="KW-0732">Signal</keyword>
<dbReference type="Proteomes" id="UP001597389">
    <property type="component" value="Unassembled WGS sequence"/>
</dbReference>
<dbReference type="CDD" id="cd00146">
    <property type="entry name" value="PKD"/>
    <property type="match status" value="1"/>
</dbReference>
<dbReference type="InterPro" id="IPR015943">
    <property type="entry name" value="WD40/YVTN_repeat-like_dom_sf"/>
</dbReference>
<comment type="caution">
    <text evidence="9">The sequence shown here is derived from an EMBL/GenBank/DDBJ whole genome shotgun (WGS) entry which is preliminary data.</text>
</comment>
<feature type="domain" description="Cytochrome c" evidence="8">
    <location>
        <begin position="1340"/>
        <end position="1467"/>
    </location>
</feature>
<dbReference type="Pfam" id="PF00801">
    <property type="entry name" value="PKD"/>
    <property type="match status" value="1"/>
</dbReference>
<dbReference type="Gene3D" id="1.10.760.10">
    <property type="entry name" value="Cytochrome c-like domain"/>
    <property type="match status" value="2"/>
</dbReference>
<dbReference type="InterPro" id="IPR013783">
    <property type="entry name" value="Ig-like_fold"/>
</dbReference>
<reference evidence="10" key="1">
    <citation type="journal article" date="2019" name="Int. J. Syst. Evol. Microbiol.">
        <title>The Global Catalogue of Microorganisms (GCM) 10K type strain sequencing project: providing services to taxonomists for standard genome sequencing and annotation.</title>
        <authorList>
            <consortium name="The Broad Institute Genomics Platform"/>
            <consortium name="The Broad Institute Genome Sequencing Center for Infectious Disease"/>
            <person name="Wu L."/>
            <person name="Ma J."/>
        </authorList>
    </citation>
    <scope>NUCLEOTIDE SEQUENCE [LARGE SCALE GENOMIC DNA]</scope>
    <source>
        <strain evidence="10">CCUG 57942</strain>
    </source>
</reference>
<dbReference type="PROSITE" id="PS50093">
    <property type="entry name" value="PKD"/>
    <property type="match status" value="1"/>
</dbReference>
<dbReference type="PANTHER" id="PTHR30600">
    <property type="entry name" value="CYTOCHROME C PEROXIDASE-RELATED"/>
    <property type="match status" value="1"/>
</dbReference>
<dbReference type="Pfam" id="PF21419">
    <property type="entry name" value="RoxA-like_Cyt-c"/>
    <property type="match status" value="1"/>
</dbReference>
<dbReference type="InterPro" id="IPR051395">
    <property type="entry name" value="Cytochrome_c_Peroxidase/MauG"/>
</dbReference>
<evidence type="ECO:0000256" key="3">
    <source>
        <dbReference type="ARBA" id="ARBA00022729"/>
    </source>
</evidence>
<dbReference type="Gene3D" id="2.60.40.10">
    <property type="entry name" value="Immunoglobulins"/>
    <property type="match status" value="1"/>
</dbReference>
<dbReference type="InterPro" id="IPR011045">
    <property type="entry name" value="N2O_reductase_N"/>
</dbReference>
<evidence type="ECO:0000259" key="8">
    <source>
        <dbReference type="PROSITE" id="PS51007"/>
    </source>
</evidence>
<feature type="domain" description="PKD" evidence="7">
    <location>
        <begin position="923"/>
        <end position="982"/>
    </location>
</feature>
<dbReference type="EMBL" id="JBHUJB010000083">
    <property type="protein sequence ID" value="MFD2160502.1"/>
    <property type="molecule type" value="Genomic_DNA"/>
</dbReference>
<dbReference type="Pfam" id="PF08309">
    <property type="entry name" value="LVIVD"/>
    <property type="match status" value="1"/>
</dbReference>
<dbReference type="InterPro" id="IPR014755">
    <property type="entry name" value="Cu-Rt/internalin_Ig-like"/>
</dbReference>
<dbReference type="InterPro" id="IPR035986">
    <property type="entry name" value="PKD_dom_sf"/>
</dbReference>
<keyword evidence="4 5" id="KW-0408">Iron</keyword>
<dbReference type="SUPFAM" id="SSF49899">
    <property type="entry name" value="Concanavalin A-like lectins/glucanases"/>
    <property type="match status" value="2"/>
</dbReference>
<evidence type="ECO:0000259" key="7">
    <source>
        <dbReference type="PROSITE" id="PS50093"/>
    </source>
</evidence>
<dbReference type="SUPFAM" id="SSF101908">
    <property type="entry name" value="Putative isomerase YbhE"/>
    <property type="match status" value="1"/>
</dbReference>
<keyword evidence="1 5" id="KW-0349">Heme</keyword>
<dbReference type="SUPFAM" id="SSF63829">
    <property type="entry name" value="Calcium-dependent phosphotriesterase"/>
    <property type="match status" value="1"/>
</dbReference>
<dbReference type="SMART" id="SM00089">
    <property type="entry name" value="PKD"/>
    <property type="match status" value="1"/>
</dbReference>
<evidence type="ECO:0000256" key="1">
    <source>
        <dbReference type="ARBA" id="ARBA00022617"/>
    </source>
</evidence>
<dbReference type="PROSITE" id="PS51007">
    <property type="entry name" value="CYTC"/>
    <property type="match status" value="2"/>
</dbReference>
<evidence type="ECO:0000313" key="10">
    <source>
        <dbReference type="Proteomes" id="UP001597389"/>
    </source>
</evidence>
<feature type="domain" description="Cytochrome c" evidence="8">
    <location>
        <begin position="1483"/>
        <end position="1593"/>
    </location>
</feature>
<accession>A0ABW4ZF77</accession>
<dbReference type="InterPro" id="IPR013211">
    <property type="entry name" value="LVIVD"/>
</dbReference>
<dbReference type="InterPro" id="IPR009056">
    <property type="entry name" value="Cyt_c-like_dom"/>
</dbReference>
<dbReference type="InterPro" id="IPR013320">
    <property type="entry name" value="ConA-like_dom_sf"/>
</dbReference>
<dbReference type="InterPro" id="IPR036909">
    <property type="entry name" value="Cyt_c-like_dom_sf"/>
</dbReference>
<evidence type="ECO:0000256" key="6">
    <source>
        <dbReference type="SAM" id="SignalP"/>
    </source>
</evidence>
<dbReference type="SUPFAM" id="SSF49299">
    <property type="entry name" value="PKD domain"/>
    <property type="match status" value="1"/>
</dbReference>
<proteinExistence type="predicted"/>
<dbReference type="Pfam" id="PF13205">
    <property type="entry name" value="Big_5"/>
    <property type="match status" value="1"/>
</dbReference>
<feature type="chain" id="PRO_5045379688" evidence="6">
    <location>
        <begin position="21"/>
        <end position="1734"/>
    </location>
</feature>
<dbReference type="SUPFAM" id="SSF46626">
    <property type="entry name" value="Cytochrome c"/>
    <property type="match status" value="2"/>
</dbReference>
<dbReference type="Gene3D" id="2.60.40.1220">
    <property type="match status" value="1"/>
</dbReference>